<name>A0A838Y536_9NEIS</name>
<dbReference type="InterPro" id="IPR019734">
    <property type="entry name" value="TPR_rpt"/>
</dbReference>
<dbReference type="NCBIfam" id="TIGR02521">
    <property type="entry name" value="type_IV_pilW"/>
    <property type="match status" value="1"/>
</dbReference>
<dbReference type="SMART" id="SM00028">
    <property type="entry name" value="TPR"/>
    <property type="match status" value="3"/>
</dbReference>
<protein>
    <submittedName>
        <fullName evidence="2">Type IV pilus biogenesis/stability protein PilW</fullName>
    </submittedName>
</protein>
<dbReference type="AlphaFoldDB" id="A0A838Y536"/>
<feature type="repeat" description="TPR" evidence="1">
    <location>
        <begin position="143"/>
        <end position="176"/>
    </location>
</feature>
<dbReference type="SUPFAM" id="SSF48452">
    <property type="entry name" value="TPR-like"/>
    <property type="match status" value="1"/>
</dbReference>
<organism evidence="2 3">
    <name type="scientific">Aquitalea aquatica</name>
    <dbReference type="NCBI Taxonomy" id="3044273"/>
    <lineage>
        <taxon>Bacteria</taxon>
        <taxon>Pseudomonadati</taxon>
        <taxon>Pseudomonadota</taxon>
        <taxon>Betaproteobacteria</taxon>
        <taxon>Neisseriales</taxon>
        <taxon>Chromobacteriaceae</taxon>
        <taxon>Aquitalea</taxon>
    </lineage>
</organism>
<dbReference type="PANTHER" id="PTHR44216:SF3">
    <property type="entry name" value="PROTEIN O-MANNOSYL-TRANSFERASE TMTC2"/>
    <property type="match status" value="1"/>
</dbReference>
<keyword evidence="1" id="KW-0802">TPR repeat</keyword>
<evidence type="ECO:0000313" key="2">
    <source>
        <dbReference type="EMBL" id="MBA4707657.1"/>
    </source>
</evidence>
<sequence length="257" mass="28103">MDADSPGARGMSKWRVWMAVCLLAYSLVAFAAPANRKLAEIRSQLAVEYAGLGNLPIALESANEAVQADDSFVGAYLTRAYVYNLMHLDSDAEKNFLKALQVDSSSPEANNDYGQFLCEHERPRVAMDYFAKALANPLYQTPQTAYLNMGRCSVKLGETTQANDYLLTALQLAPNYLPALRELAALHLELGNAKLASFYFGRLQQAAGNAPQGADVLWLGVQIARKGGDRVHEAEYSSALKSRYPDSKETQLLLSGS</sequence>
<comment type="caution">
    <text evidence="2">The sequence shown here is derived from an EMBL/GenBank/DDBJ whole genome shotgun (WGS) entry which is preliminary data.</text>
</comment>
<gene>
    <name evidence="2" type="primary">pilW</name>
    <name evidence="2" type="ORF">H2Z84_04540</name>
</gene>
<dbReference type="EMBL" id="JACERN010000017">
    <property type="protein sequence ID" value="MBA4707657.1"/>
    <property type="molecule type" value="Genomic_DNA"/>
</dbReference>
<dbReference type="GO" id="GO:0000030">
    <property type="term" value="F:mannosyltransferase activity"/>
    <property type="evidence" value="ECO:0007669"/>
    <property type="project" value="TreeGrafter"/>
</dbReference>
<evidence type="ECO:0000313" key="3">
    <source>
        <dbReference type="Proteomes" id="UP000545606"/>
    </source>
</evidence>
<reference evidence="2 3" key="1">
    <citation type="submission" date="2020-07" db="EMBL/GenBank/DDBJ databases">
        <title>Draft genome sequence of violacein-producing bacteria and related species.</title>
        <authorList>
            <person name="Wilson H.S."/>
            <person name="De Leon M.E."/>
        </authorList>
    </citation>
    <scope>NUCLEOTIDE SEQUENCE [LARGE SCALE GENOMIC DNA]</scope>
    <source>
        <strain evidence="2 3">HSC-21Su07</strain>
    </source>
</reference>
<dbReference type="InterPro" id="IPR013360">
    <property type="entry name" value="Pilus_4_PilW"/>
</dbReference>
<dbReference type="InterPro" id="IPR052384">
    <property type="entry name" value="TMTC_O-mannosyltransferase"/>
</dbReference>
<dbReference type="PANTHER" id="PTHR44216">
    <property type="entry name" value="PROTEIN O-MANNOSYL-TRANSFERASE TMTC2"/>
    <property type="match status" value="1"/>
</dbReference>
<keyword evidence="3" id="KW-1185">Reference proteome</keyword>
<dbReference type="PROSITE" id="PS50005">
    <property type="entry name" value="TPR"/>
    <property type="match status" value="1"/>
</dbReference>
<proteinExistence type="predicted"/>
<dbReference type="GO" id="GO:0035269">
    <property type="term" value="P:protein O-linked glycosylation via mannose"/>
    <property type="evidence" value="ECO:0007669"/>
    <property type="project" value="TreeGrafter"/>
</dbReference>
<dbReference type="InterPro" id="IPR011990">
    <property type="entry name" value="TPR-like_helical_dom_sf"/>
</dbReference>
<evidence type="ECO:0000256" key="1">
    <source>
        <dbReference type="PROSITE-ProRule" id="PRU00339"/>
    </source>
</evidence>
<accession>A0A838Y536</accession>
<dbReference type="Proteomes" id="UP000545606">
    <property type="component" value="Unassembled WGS sequence"/>
</dbReference>
<dbReference type="Gene3D" id="1.25.40.10">
    <property type="entry name" value="Tetratricopeptide repeat domain"/>
    <property type="match status" value="1"/>
</dbReference>